<dbReference type="GO" id="GO:0005739">
    <property type="term" value="C:mitochondrion"/>
    <property type="evidence" value="ECO:0007669"/>
    <property type="project" value="TreeGrafter"/>
</dbReference>
<dbReference type="Ensembl" id="ENSCMMT00000013868.1">
    <property type="protein sequence ID" value="ENSCMMP00000012613.1"/>
    <property type="gene ID" value="ENSCMMG00000007981.1"/>
</dbReference>
<reference evidence="7" key="3">
    <citation type="submission" date="2025-09" db="UniProtKB">
        <authorList>
            <consortium name="Ensembl"/>
        </authorList>
    </citation>
    <scope>IDENTIFICATION</scope>
</reference>
<evidence type="ECO:0000313" key="7">
    <source>
        <dbReference type="Ensembl" id="ENSCMMP00000012613.1"/>
    </source>
</evidence>
<proteinExistence type="predicted"/>
<keyword evidence="1" id="KW-0479">Metal-binding</keyword>
<dbReference type="GO" id="GO:0008270">
    <property type="term" value="F:zinc ion binding"/>
    <property type="evidence" value="ECO:0007669"/>
    <property type="project" value="UniProtKB-KW"/>
</dbReference>
<dbReference type="GO" id="GO:0051087">
    <property type="term" value="F:protein-folding chaperone binding"/>
    <property type="evidence" value="ECO:0007669"/>
    <property type="project" value="TreeGrafter"/>
</dbReference>
<feature type="region of interest" description="Disordered" evidence="5">
    <location>
        <begin position="181"/>
        <end position="210"/>
    </location>
</feature>
<sequence>MAAAASAPALSARLLQRHVAAGGGGGGAGPAEGLPGTAAPKGPDIGTGTQTGTGTALHRRLGPRGAAAGLALPPGVHLQGGPRPRGEQEPGPEAAVVICCCRLFALQVCQTRSAKTISKLAYHKGVVIVKCPGCKNHHVIADNLGWFSDLEGKRNIEEILAAKGEKVRRVVGEEALELLLESTADTGSQSHPTEGEGGEGPPETGGKGQT</sequence>
<dbReference type="InterPro" id="IPR007853">
    <property type="entry name" value="Znf_DNL-typ"/>
</dbReference>
<reference evidence="7" key="1">
    <citation type="submission" date="2018-09" db="EMBL/GenBank/DDBJ databases">
        <title>Common duck and Muscovy duck high density SNP chip.</title>
        <authorList>
            <person name="Vignal A."/>
            <person name="Thebault N."/>
            <person name="Warren W.C."/>
        </authorList>
    </citation>
    <scope>NUCLEOTIDE SEQUENCE [LARGE SCALE GENOMIC DNA]</scope>
</reference>
<keyword evidence="2 4" id="KW-0863">Zinc-finger</keyword>
<dbReference type="Proteomes" id="UP000694556">
    <property type="component" value="Chromosome 18"/>
</dbReference>
<organism evidence="7 8">
    <name type="scientific">Cairina moschata</name>
    <name type="common">Muscovy duck</name>
    <dbReference type="NCBI Taxonomy" id="8855"/>
    <lineage>
        <taxon>Eukaryota</taxon>
        <taxon>Metazoa</taxon>
        <taxon>Chordata</taxon>
        <taxon>Craniata</taxon>
        <taxon>Vertebrata</taxon>
        <taxon>Euteleostomi</taxon>
        <taxon>Archelosauria</taxon>
        <taxon>Archosauria</taxon>
        <taxon>Dinosauria</taxon>
        <taxon>Saurischia</taxon>
        <taxon>Theropoda</taxon>
        <taxon>Coelurosauria</taxon>
        <taxon>Aves</taxon>
        <taxon>Neognathae</taxon>
        <taxon>Galloanserae</taxon>
        <taxon>Anseriformes</taxon>
        <taxon>Anatidae</taxon>
        <taxon>Anatinae</taxon>
        <taxon>Cairina</taxon>
    </lineage>
</organism>
<dbReference type="PANTHER" id="PTHR20922">
    <property type="entry name" value="DNL-TYPE ZINC FINGER PROTEIN"/>
    <property type="match status" value="1"/>
</dbReference>
<dbReference type="PROSITE" id="PS51501">
    <property type="entry name" value="ZF_DNL"/>
    <property type="match status" value="1"/>
</dbReference>
<keyword evidence="8" id="KW-1185">Reference proteome</keyword>
<evidence type="ECO:0000256" key="5">
    <source>
        <dbReference type="SAM" id="MobiDB-lite"/>
    </source>
</evidence>
<evidence type="ECO:0000256" key="2">
    <source>
        <dbReference type="ARBA" id="ARBA00022771"/>
    </source>
</evidence>
<evidence type="ECO:0000256" key="4">
    <source>
        <dbReference type="PROSITE-ProRule" id="PRU00834"/>
    </source>
</evidence>
<dbReference type="Pfam" id="PF05180">
    <property type="entry name" value="zf-DNL"/>
    <property type="match status" value="1"/>
</dbReference>
<feature type="compositionally biased region" description="Low complexity" evidence="5">
    <location>
        <begin position="31"/>
        <end position="55"/>
    </location>
</feature>
<dbReference type="GO" id="GO:0006457">
    <property type="term" value="P:protein folding"/>
    <property type="evidence" value="ECO:0007669"/>
    <property type="project" value="TreeGrafter"/>
</dbReference>
<evidence type="ECO:0000256" key="3">
    <source>
        <dbReference type="ARBA" id="ARBA00022833"/>
    </source>
</evidence>
<feature type="compositionally biased region" description="Gly residues" evidence="5">
    <location>
        <begin position="21"/>
        <end position="30"/>
    </location>
</feature>
<evidence type="ECO:0000256" key="1">
    <source>
        <dbReference type="ARBA" id="ARBA00022723"/>
    </source>
</evidence>
<accession>A0A8C3C1W7</accession>
<dbReference type="InterPro" id="IPR024158">
    <property type="entry name" value="Mt_import_TIM15"/>
</dbReference>
<dbReference type="GO" id="GO:0030150">
    <property type="term" value="P:protein import into mitochondrial matrix"/>
    <property type="evidence" value="ECO:0007669"/>
    <property type="project" value="TreeGrafter"/>
</dbReference>
<evidence type="ECO:0000313" key="8">
    <source>
        <dbReference type="Proteomes" id="UP000694556"/>
    </source>
</evidence>
<protein>
    <submittedName>
        <fullName evidence="7">DNL-type zinc finger</fullName>
    </submittedName>
</protein>
<dbReference type="PANTHER" id="PTHR20922:SF13">
    <property type="entry name" value="DNL-TYPE ZINC FINGER PROTEIN"/>
    <property type="match status" value="1"/>
</dbReference>
<name>A0A8C3C1W7_CAIMO</name>
<evidence type="ECO:0000259" key="6">
    <source>
        <dbReference type="PROSITE" id="PS51501"/>
    </source>
</evidence>
<keyword evidence="3" id="KW-0862">Zinc</keyword>
<feature type="compositionally biased region" description="Low complexity" evidence="5">
    <location>
        <begin position="63"/>
        <end position="82"/>
    </location>
</feature>
<reference evidence="7" key="2">
    <citation type="submission" date="2025-08" db="UniProtKB">
        <authorList>
            <consortium name="Ensembl"/>
        </authorList>
    </citation>
    <scope>IDENTIFICATION</scope>
</reference>
<feature type="compositionally biased region" description="Gly residues" evidence="5">
    <location>
        <begin position="198"/>
        <end position="210"/>
    </location>
</feature>
<feature type="domain" description="DNL-type" evidence="6">
    <location>
        <begin position="95"/>
        <end position="192"/>
    </location>
</feature>
<dbReference type="AlphaFoldDB" id="A0A8C3C1W7"/>
<dbReference type="GO" id="GO:0050821">
    <property type="term" value="P:protein stabilization"/>
    <property type="evidence" value="ECO:0007669"/>
    <property type="project" value="TreeGrafter"/>
</dbReference>
<feature type="region of interest" description="Disordered" evidence="5">
    <location>
        <begin position="21"/>
        <end position="89"/>
    </location>
</feature>